<gene>
    <name evidence="7" type="primary">rplT</name>
    <name evidence="9" type="ORF">THFILI_09610</name>
</gene>
<evidence type="ECO:0000313" key="10">
    <source>
        <dbReference type="Proteomes" id="UP000030364"/>
    </source>
</evidence>
<dbReference type="FunFam" id="1.10.1900.20:FF:000001">
    <property type="entry name" value="50S ribosomal protein L20"/>
    <property type="match status" value="1"/>
</dbReference>
<evidence type="ECO:0000256" key="3">
    <source>
        <dbReference type="ARBA" id="ARBA00022884"/>
    </source>
</evidence>
<dbReference type="InterPro" id="IPR035566">
    <property type="entry name" value="Ribosomal_protein_bL20_C"/>
</dbReference>
<evidence type="ECO:0000256" key="7">
    <source>
        <dbReference type="HAMAP-Rule" id="MF_00382"/>
    </source>
</evidence>
<dbReference type="GO" id="GO:0019843">
    <property type="term" value="F:rRNA binding"/>
    <property type="evidence" value="ECO:0007669"/>
    <property type="project" value="UniProtKB-UniRule"/>
</dbReference>
<dbReference type="InterPro" id="IPR049946">
    <property type="entry name" value="RIBOSOMAL_L20_CS"/>
</dbReference>
<dbReference type="HAMAP" id="MF_00382">
    <property type="entry name" value="Ribosomal_bL20"/>
    <property type="match status" value="1"/>
</dbReference>
<dbReference type="EMBL" id="JPSL02000040">
    <property type="protein sequence ID" value="KGQ22350.1"/>
    <property type="molecule type" value="Genomic_DNA"/>
</dbReference>
<dbReference type="GO" id="GO:0005840">
    <property type="term" value="C:ribosome"/>
    <property type="evidence" value="ECO:0007669"/>
    <property type="project" value="UniProtKB-KW"/>
</dbReference>
<dbReference type="GO" id="GO:0003735">
    <property type="term" value="F:structural constituent of ribosome"/>
    <property type="evidence" value="ECO:0007669"/>
    <property type="project" value="InterPro"/>
</dbReference>
<dbReference type="NCBIfam" id="TIGR01032">
    <property type="entry name" value="rplT_bact"/>
    <property type="match status" value="1"/>
</dbReference>
<dbReference type="STRING" id="276.THFILI_09610"/>
<evidence type="ECO:0000256" key="5">
    <source>
        <dbReference type="ARBA" id="ARBA00023274"/>
    </source>
</evidence>
<evidence type="ECO:0000256" key="1">
    <source>
        <dbReference type="ARBA" id="ARBA00007698"/>
    </source>
</evidence>
<accession>A0A0A2WVL7</accession>
<comment type="caution">
    <text evidence="9">The sequence shown here is derived from an EMBL/GenBank/DDBJ whole genome shotgun (WGS) entry which is preliminary data.</text>
</comment>
<dbReference type="PROSITE" id="PS00937">
    <property type="entry name" value="RIBOSOMAL_L20"/>
    <property type="match status" value="1"/>
</dbReference>
<keyword evidence="10" id="KW-1185">Reference proteome</keyword>
<sequence>MPRAKTGVVRRRKHKKILKMAKGYWGLRSKSVRKAKETLFSAAIHSYNDRKRKKRDFRRLWIVRINAAARQHGLNYSTFMNGLKKAGIALDRKVLADLAVRNPEAFQALVEKAKAATA</sequence>
<dbReference type="SUPFAM" id="SSF74731">
    <property type="entry name" value="Ribosomal protein L20"/>
    <property type="match status" value="1"/>
</dbReference>
<dbReference type="PRINTS" id="PR00062">
    <property type="entry name" value="RIBOSOMALL20"/>
</dbReference>
<evidence type="ECO:0000256" key="4">
    <source>
        <dbReference type="ARBA" id="ARBA00022980"/>
    </source>
</evidence>
<keyword evidence="5 7" id="KW-0687">Ribonucleoprotein</keyword>
<dbReference type="OrthoDB" id="9808966at2"/>
<dbReference type="CDD" id="cd07026">
    <property type="entry name" value="Ribosomal_L20"/>
    <property type="match status" value="1"/>
</dbReference>
<evidence type="ECO:0000256" key="6">
    <source>
        <dbReference type="ARBA" id="ARBA00035172"/>
    </source>
</evidence>
<keyword evidence="2 7" id="KW-0699">rRNA-binding</keyword>
<reference evidence="9 10" key="1">
    <citation type="journal article" date="2015" name="Genome Announc.">
        <title>Draft Genome Sequence of the Thermophile Thermus filiformis ATCC 43280, Producer of Carotenoid-(Di)glucoside-Branched Fatty Acid (Di)esters and Source of Hyperthermostable Enzymes of Biotechnological Interest.</title>
        <authorList>
            <person name="Mandelli F."/>
            <person name="Oliveira Ramires B."/>
            <person name="Couger M.B."/>
            <person name="Paixao D.A."/>
            <person name="Camilo C.M."/>
            <person name="Polikarpov I."/>
            <person name="Prade R."/>
            <person name="Riano-Pachon D.M."/>
            <person name="Squina F.M."/>
        </authorList>
    </citation>
    <scope>NUCLEOTIDE SEQUENCE [LARGE SCALE GENOMIC DNA]</scope>
    <source>
        <strain evidence="9 10">ATCC 43280</strain>
    </source>
</reference>
<keyword evidence="3 7" id="KW-0694">RNA-binding</keyword>
<organism evidence="9 10">
    <name type="scientific">Thermus filiformis</name>
    <dbReference type="NCBI Taxonomy" id="276"/>
    <lineage>
        <taxon>Bacteria</taxon>
        <taxon>Thermotogati</taxon>
        <taxon>Deinococcota</taxon>
        <taxon>Deinococci</taxon>
        <taxon>Thermales</taxon>
        <taxon>Thermaceae</taxon>
        <taxon>Thermus</taxon>
    </lineage>
</organism>
<evidence type="ECO:0000256" key="8">
    <source>
        <dbReference type="RuleBase" id="RU000560"/>
    </source>
</evidence>
<comment type="function">
    <text evidence="7 8">Binds directly to 23S ribosomal RNA and is necessary for the in vitro assembly process of the 50S ribosomal subunit. It is not involved in the protein synthesizing functions of that subunit.</text>
</comment>
<dbReference type="Gene3D" id="1.10.1900.20">
    <property type="entry name" value="Ribosomal protein L20"/>
    <property type="match status" value="1"/>
</dbReference>
<evidence type="ECO:0000256" key="2">
    <source>
        <dbReference type="ARBA" id="ARBA00022730"/>
    </source>
</evidence>
<dbReference type="PATRIC" id="fig|276.5.peg.841"/>
<name>A0A0A2WVL7_THEFI</name>
<evidence type="ECO:0000313" key="9">
    <source>
        <dbReference type="EMBL" id="KGQ22350.1"/>
    </source>
</evidence>
<protein>
    <recommendedName>
        <fullName evidence="6 7">Large ribosomal subunit protein bL20</fullName>
    </recommendedName>
</protein>
<dbReference type="GO" id="GO:1990904">
    <property type="term" value="C:ribonucleoprotein complex"/>
    <property type="evidence" value="ECO:0007669"/>
    <property type="project" value="UniProtKB-KW"/>
</dbReference>
<dbReference type="GO" id="GO:0006412">
    <property type="term" value="P:translation"/>
    <property type="evidence" value="ECO:0007669"/>
    <property type="project" value="InterPro"/>
</dbReference>
<dbReference type="InterPro" id="IPR005813">
    <property type="entry name" value="Ribosomal_bL20"/>
</dbReference>
<dbReference type="Gene3D" id="6.10.160.10">
    <property type="match status" value="1"/>
</dbReference>
<dbReference type="RefSeq" id="WP_038062985.1">
    <property type="nucleotide sequence ID" value="NZ_JPSL02000040.1"/>
</dbReference>
<keyword evidence="4 7" id="KW-0689">Ribosomal protein</keyword>
<proteinExistence type="inferred from homology"/>
<dbReference type="PANTHER" id="PTHR10986">
    <property type="entry name" value="39S RIBOSOMAL PROTEIN L20"/>
    <property type="match status" value="1"/>
</dbReference>
<dbReference type="Pfam" id="PF00453">
    <property type="entry name" value="Ribosomal_L20"/>
    <property type="match status" value="1"/>
</dbReference>
<dbReference type="Proteomes" id="UP000030364">
    <property type="component" value="Unassembled WGS sequence"/>
</dbReference>
<dbReference type="GO" id="GO:0000027">
    <property type="term" value="P:ribosomal large subunit assembly"/>
    <property type="evidence" value="ECO:0007669"/>
    <property type="project" value="UniProtKB-UniRule"/>
</dbReference>
<dbReference type="AlphaFoldDB" id="A0A0A2WVL7"/>
<comment type="similarity">
    <text evidence="1 7 8">Belongs to the bacterial ribosomal protein bL20 family.</text>
</comment>